<sequence>MRAAVPFPPARTRFTIAGETLLFFYLGCEKP</sequence>
<organism evidence="1">
    <name type="scientific">Caudovirales sp. ctCpR1</name>
    <dbReference type="NCBI Taxonomy" id="2825760"/>
    <lineage>
        <taxon>Viruses</taxon>
        <taxon>Duplodnaviria</taxon>
        <taxon>Heunggongvirae</taxon>
        <taxon>Uroviricota</taxon>
        <taxon>Caudoviricetes</taxon>
    </lineage>
</organism>
<reference evidence="1" key="1">
    <citation type="journal article" date="2021" name="Proc. Natl. Acad. Sci. U.S.A.">
        <title>A Catalog of Tens of Thousands of Viruses from Human Metagenomes Reveals Hidden Associations with Chronic Diseases.</title>
        <authorList>
            <person name="Tisza M.J."/>
            <person name="Buck C.B."/>
        </authorList>
    </citation>
    <scope>NUCLEOTIDE SEQUENCE</scope>
    <source>
        <strain evidence="1">CtCpR1</strain>
    </source>
</reference>
<dbReference type="EMBL" id="BK016224">
    <property type="protein sequence ID" value="DAG03205.1"/>
    <property type="molecule type" value="Genomic_DNA"/>
</dbReference>
<accession>A0A8S5V910</accession>
<proteinExistence type="predicted"/>
<evidence type="ECO:0000313" key="1">
    <source>
        <dbReference type="EMBL" id="DAG03205.1"/>
    </source>
</evidence>
<protein>
    <submittedName>
        <fullName evidence="1">Uncharacterized protein</fullName>
    </submittedName>
</protein>
<name>A0A8S5V910_9CAUD</name>